<keyword evidence="3" id="KW-1185">Reference proteome</keyword>
<keyword evidence="1" id="KW-1133">Transmembrane helix</keyword>
<evidence type="ECO:0000313" key="3">
    <source>
        <dbReference type="Proteomes" id="UP001628179"/>
    </source>
</evidence>
<keyword evidence="1" id="KW-0472">Membrane</keyword>
<proteinExistence type="predicted"/>
<feature type="transmembrane region" description="Helical" evidence="1">
    <location>
        <begin position="60"/>
        <end position="86"/>
    </location>
</feature>
<dbReference type="GeneID" id="98178044"/>
<protein>
    <submittedName>
        <fullName evidence="2">Uncharacterized protein</fullName>
    </submittedName>
</protein>
<reference evidence="2 3" key="1">
    <citation type="submission" date="2024-09" db="EMBL/GenBank/DDBJ databases">
        <title>Itraconazole resistance in Madurella fahalii resulting from another homologue of gene encoding cytochrome P450 14-alpha sterol demethylase (CYP51).</title>
        <authorList>
            <person name="Yoshioka I."/>
            <person name="Fahal A.H."/>
            <person name="Kaneko S."/>
            <person name="Yaguchi T."/>
        </authorList>
    </citation>
    <scope>NUCLEOTIDE SEQUENCE [LARGE SCALE GENOMIC DNA]</scope>
    <source>
        <strain evidence="2 3">IFM 68171</strain>
    </source>
</reference>
<evidence type="ECO:0000256" key="1">
    <source>
        <dbReference type="SAM" id="Phobius"/>
    </source>
</evidence>
<evidence type="ECO:0000313" key="2">
    <source>
        <dbReference type="EMBL" id="GAB1317091.1"/>
    </source>
</evidence>
<dbReference type="EMBL" id="BAAFSV010000004">
    <property type="protein sequence ID" value="GAB1317091.1"/>
    <property type="molecule type" value="Genomic_DNA"/>
</dbReference>
<gene>
    <name evidence="2" type="ORF">MFIFM68171_07301</name>
</gene>
<comment type="caution">
    <text evidence="2">The sequence shown here is derived from an EMBL/GenBank/DDBJ whole genome shotgun (WGS) entry which is preliminary data.</text>
</comment>
<sequence length="126" mass="15064">MYLHTCVSRTCSSAVRLLPYGWRRWNTPWKGARFILGLNGYANLDGAIAGQLYKSKYRPAYAFLLIVTMIMRAVGMIEFIFIRVMYMLDNKKRRKEIATWDEDRFEEEQNSTERRGDRRKTWIYGY</sequence>
<dbReference type="RefSeq" id="XP_070918822.1">
    <property type="nucleotide sequence ID" value="XM_071062721.1"/>
</dbReference>
<name>A0ABQ0GH58_9PEZI</name>
<accession>A0ABQ0GH58</accession>
<organism evidence="2 3">
    <name type="scientific">Madurella fahalii</name>
    <dbReference type="NCBI Taxonomy" id="1157608"/>
    <lineage>
        <taxon>Eukaryota</taxon>
        <taxon>Fungi</taxon>
        <taxon>Dikarya</taxon>
        <taxon>Ascomycota</taxon>
        <taxon>Pezizomycotina</taxon>
        <taxon>Sordariomycetes</taxon>
        <taxon>Sordariomycetidae</taxon>
        <taxon>Sordariales</taxon>
        <taxon>Sordariales incertae sedis</taxon>
        <taxon>Madurella</taxon>
    </lineage>
</organism>
<keyword evidence="1" id="KW-0812">Transmembrane</keyword>
<dbReference type="Proteomes" id="UP001628179">
    <property type="component" value="Unassembled WGS sequence"/>
</dbReference>